<gene>
    <name evidence="1" type="ORF">BC008_11795</name>
</gene>
<evidence type="ECO:0000313" key="1">
    <source>
        <dbReference type="EMBL" id="KST62989.1"/>
    </source>
</evidence>
<dbReference type="OrthoDB" id="425943at2"/>
<proteinExistence type="predicted"/>
<reference evidence="1 2" key="1">
    <citation type="journal article" date="2015" name="Genome Announc.">
        <title>Draft Genome of the Euendolithic (true boring) Cyanobacterium Mastigocoleus testarum strain BC008.</title>
        <authorList>
            <person name="Guida B.S."/>
            <person name="Garcia-Pichel F."/>
        </authorList>
    </citation>
    <scope>NUCLEOTIDE SEQUENCE [LARGE SCALE GENOMIC DNA]</scope>
    <source>
        <strain evidence="1 2">BC008</strain>
    </source>
</reference>
<dbReference type="Proteomes" id="UP000053372">
    <property type="component" value="Unassembled WGS sequence"/>
</dbReference>
<accession>A0A0V7ZEV3</accession>
<evidence type="ECO:0000313" key="2">
    <source>
        <dbReference type="Proteomes" id="UP000053372"/>
    </source>
</evidence>
<comment type="caution">
    <text evidence="1">The sequence shown here is derived from an EMBL/GenBank/DDBJ whole genome shotgun (WGS) entry which is preliminary data.</text>
</comment>
<sequence>MSQENENALPVSDLSKLKLVHFADLIRAAQLIYDPGKGVSGVFREINWSEFGIPYEVAENLKHLGKEYQYSSPHIPVEDIWSKLNLETRVWFLENKDNLWEIEEFFPALDED</sequence>
<dbReference type="AlphaFoldDB" id="A0A0V7ZEV3"/>
<keyword evidence="2" id="KW-1185">Reference proteome</keyword>
<organism evidence="1 2">
    <name type="scientific">Mastigocoleus testarum BC008</name>
    <dbReference type="NCBI Taxonomy" id="371196"/>
    <lineage>
        <taxon>Bacteria</taxon>
        <taxon>Bacillati</taxon>
        <taxon>Cyanobacteriota</taxon>
        <taxon>Cyanophyceae</taxon>
        <taxon>Nostocales</taxon>
        <taxon>Hapalosiphonaceae</taxon>
        <taxon>Mastigocoleus</taxon>
    </lineage>
</organism>
<name>A0A0V7ZEV3_9CYAN</name>
<protein>
    <recommendedName>
        <fullName evidence="3">Excinuclease ATPase subunit</fullName>
    </recommendedName>
</protein>
<dbReference type="RefSeq" id="WP_027841705.1">
    <property type="nucleotide sequence ID" value="NZ_LMTZ01000146.1"/>
</dbReference>
<dbReference type="EMBL" id="LMTZ01000146">
    <property type="protein sequence ID" value="KST62989.1"/>
    <property type="molecule type" value="Genomic_DNA"/>
</dbReference>
<evidence type="ECO:0008006" key="3">
    <source>
        <dbReference type="Google" id="ProtNLM"/>
    </source>
</evidence>